<comment type="caution">
    <text evidence="3">The sequence shown here is derived from an EMBL/GenBank/DDBJ whole genome shotgun (WGS) entry which is preliminary data.</text>
</comment>
<dbReference type="EMBL" id="VEPZ02000707">
    <property type="protein sequence ID" value="KAE8720551.1"/>
    <property type="molecule type" value="Genomic_DNA"/>
</dbReference>
<reference evidence="3" key="1">
    <citation type="submission" date="2019-09" db="EMBL/GenBank/DDBJ databases">
        <title>Draft genome information of white flower Hibiscus syriacus.</title>
        <authorList>
            <person name="Kim Y.-M."/>
        </authorList>
    </citation>
    <scope>NUCLEOTIDE SEQUENCE [LARGE SCALE GENOMIC DNA]</scope>
    <source>
        <strain evidence="3">YM2019G1</strain>
    </source>
</reference>
<proteinExistence type="predicted"/>
<dbReference type="AlphaFoldDB" id="A0A6A3BX96"/>
<feature type="region of interest" description="Disordered" evidence="1">
    <location>
        <begin position="1"/>
        <end position="29"/>
    </location>
</feature>
<dbReference type="Proteomes" id="UP000436088">
    <property type="component" value="Unassembled WGS sequence"/>
</dbReference>
<name>A0A6A3BX96_HIBSY</name>
<dbReference type="PANTHER" id="PTHR35218">
    <property type="entry name" value="RNASE H DOMAIN-CONTAINING PROTEIN"/>
    <property type="match status" value="1"/>
</dbReference>
<dbReference type="GO" id="GO:0003824">
    <property type="term" value="F:catalytic activity"/>
    <property type="evidence" value="ECO:0007669"/>
    <property type="project" value="InterPro"/>
</dbReference>
<feature type="compositionally biased region" description="Polar residues" evidence="1">
    <location>
        <begin position="15"/>
        <end position="27"/>
    </location>
</feature>
<dbReference type="Gene3D" id="3.60.10.10">
    <property type="entry name" value="Endonuclease/exonuclease/phosphatase"/>
    <property type="match status" value="1"/>
</dbReference>
<dbReference type="InterPro" id="IPR036691">
    <property type="entry name" value="Endo/exonu/phosph_ase_sf"/>
</dbReference>
<organism evidence="3 4">
    <name type="scientific">Hibiscus syriacus</name>
    <name type="common">Rose of Sharon</name>
    <dbReference type="NCBI Taxonomy" id="106335"/>
    <lineage>
        <taxon>Eukaryota</taxon>
        <taxon>Viridiplantae</taxon>
        <taxon>Streptophyta</taxon>
        <taxon>Embryophyta</taxon>
        <taxon>Tracheophyta</taxon>
        <taxon>Spermatophyta</taxon>
        <taxon>Magnoliopsida</taxon>
        <taxon>eudicotyledons</taxon>
        <taxon>Gunneridae</taxon>
        <taxon>Pentapetalae</taxon>
        <taxon>rosids</taxon>
        <taxon>malvids</taxon>
        <taxon>Malvales</taxon>
        <taxon>Malvaceae</taxon>
        <taxon>Malvoideae</taxon>
        <taxon>Hibiscus</taxon>
    </lineage>
</organism>
<dbReference type="PANTHER" id="PTHR35218:SF9">
    <property type="entry name" value="ENDONUCLEASE_EXONUCLEASE_PHOSPHATASE DOMAIN-CONTAINING PROTEIN"/>
    <property type="match status" value="1"/>
</dbReference>
<accession>A0A6A3BX96</accession>
<dbReference type="InterPro" id="IPR005135">
    <property type="entry name" value="Endo/exonuclease/phosphatase"/>
</dbReference>
<gene>
    <name evidence="3" type="ORF">F3Y22_tig00018999pilonHSYRG00010</name>
</gene>
<feature type="compositionally biased region" description="Basic and acidic residues" evidence="1">
    <location>
        <begin position="1"/>
        <end position="12"/>
    </location>
</feature>
<evidence type="ECO:0000313" key="4">
    <source>
        <dbReference type="Proteomes" id="UP000436088"/>
    </source>
</evidence>
<sequence>MKLASTDRRLIRSVEGSSRANASNLAKSSEGEVRRKSVEIFKSPKLFARRGEQGGMSGSKNSWGKSQRVVMEPEMEVSKKMEFQGDIAMEVDNVNSESDFQITRGFVADQSGSEQGNNNFIRNCRELIREENPTMICLLETKAKTCTGSLLQKKLKFDMHFEVPTQGLRGGMILLWNSSSHEVIIRQHTDQVIHCEIKEDDRRWLLSTVYIQPHSLKKEEAWENIYAYSTTIDQPWMIVGDFNDFATLEERLGSNSDCMDRIIKFRDHWNRCNLMDAGYVGSKFTWTRYLHGRVILQERLDRLLHNMEMVDFFLNLRVVTLTRVYSDHNPILINTNLEIPVDKERRPFRFEAAWLTHEDFNRIFSVAWDKNKESLVDAVEENKKAIIEWKESSFGNIFKRKRNLLKRIQGIQRSAHYFNSVNLQELEKTLDADYQRVLEQEEIFWLQKSRLDWILNGERNTEFFHLTTMARRKFNKIVGLYIGSDWITEK</sequence>
<evidence type="ECO:0000259" key="2">
    <source>
        <dbReference type="Pfam" id="PF03372"/>
    </source>
</evidence>
<dbReference type="Pfam" id="PF03372">
    <property type="entry name" value="Exo_endo_phos"/>
    <property type="match status" value="1"/>
</dbReference>
<evidence type="ECO:0000256" key="1">
    <source>
        <dbReference type="SAM" id="MobiDB-lite"/>
    </source>
</evidence>
<evidence type="ECO:0000313" key="3">
    <source>
        <dbReference type="EMBL" id="KAE8720551.1"/>
    </source>
</evidence>
<keyword evidence="4" id="KW-1185">Reference proteome</keyword>
<dbReference type="SUPFAM" id="SSF56219">
    <property type="entry name" value="DNase I-like"/>
    <property type="match status" value="1"/>
</dbReference>
<protein>
    <recommendedName>
        <fullName evidence="2">Endonuclease/exonuclease/phosphatase domain-containing protein</fullName>
    </recommendedName>
</protein>
<feature type="domain" description="Endonuclease/exonuclease/phosphatase" evidence="2">
    <location>
        <begin position="94"/>
        <end position="306"/>
    </location>
</feature>